<dbReference type="AlphaFoldDB" id="A0A835AI93"/>
<reference evidence="2" key="1">
    <citation type="submission" date="2020-07" db="EMBL/GenBank/DDBJ databases">
        <title>Genome sequence and genetic diversity analysis of an under-domesticated orphan crop, white fonio (Digitaria exilis).</title>
        <authorList>
            <person name="Bennetzen J.L."/>
            <person name="Chen S."/>
            <person name="Ma X."/>
            <person name="Wang X."/>
            <person name="Yssel A.E.J."/>
            <person name="Chaluvadi S.R."/>
            <person name="Johnson M."/>
            <person name="Gangashetty P."/>
            <person name="Hamidou F."/>
            <person name="Sanogo M.D."/>
            <person name="Zwaenepoel A."/>
            <person name="Wallace J."/>
            <person name="Van De Peer Y."/>
            <person name="Van Deynze A."/>
        </authorList>
    </citation>
    <scope>NUCLEOTIDE SEQUENCE</scope>
    <source>
        <tissue evidence="2">Leaves</tissue>
    </source>
</reference>
<feature type="region of interest" description="Disordered" evidence="1">
    <location>
        <begin position="43"/>
        <end position="66"/>
    </location>
</feature>
<proteinExistence type="predicted"/>
<feature type="compositionally biased region" description="Basic residues" evidence="1">
    <location>
        <begin position="50"/>
        <end position="62"/>
    </location>
</feature>
<sequence length="133" mass="15198">MDEKKVDLSSPYFETHEPKNVAVLAVGPWANFFITWRTCAPHLFPPPQSHQRRRSNTRRRRPSTSPIWSRPLLTVAESSVEGAEHRAMGPSQQCRGAFDIEALAPAIAVDHNIRLPNYFRIADSLLTQVRRLR</sequence>
<evidence type="ECO:0000313" key="3">
    <source>
        <dbReference type="Proteomes" id="UP000636709"/>
    </source>
</evidence>
<dbReference type="EMBL" id="JACEFO010002379">
    <property type="protein sequence ID" value="KAF8662969.1"/>
    <property type="molecule type" value="Genomic_DNA"/>
</dbReference>
<keyword evidence="3" id="KW-1185">Reference proteome</keyword>
<dbReference type="Proteomes" id="UP000636709">
    <property type="component" value="Unassembled WGS sequence"/>
</dbReference>
<evidence type="ECO:0000313" key="2">
    <source>
        <dbReference type="EMBL" id="KAF8662969.1"/>
    </source>
</evidence>
<name>A0A835AI93_9POAL</name>
<organism evidence="2 3">
    <name type="scientific">Digitaria exilis</name>
    <dbReference type="NCBI Taxonomy" id="1010633"/>
    <lineage>
        <taxon>Eukaryota</taxon>
        <taxon>Viridiplantae</taxon>
        <taxon>Streptophyta</taxon>
        <taxon>Embryophyta</taxon>
        <taxon>Tracheophyta</taxon>
        <taxon>Spermatophyta</taxon>
        <taxon>Magnoliopsida</taxon>
        <taxon>Liliopsida</taxon>
        <taxon>Poales</taxon>
        <taxon>Poaceae</taxon>
        <taxon>PACMAD clade</taxon>
        <taxon>Panicoideae</taxon>
        <taxon>Panicodae</taxon>
        <taxon>Paniceae</taxon>
        <taxon>Anthephorinae</taxon>
        <taxon>Digitaria</taxon>
    </lineage>
</organism>
<evidence type="ECO:0000256" key="1">
    <source>
        <dbReference type="SAM" id="MobiDB-lite"/>
    </source>
</evidence>
<comment type="caution">
    <text evidence="2">The sequence shown here is derived from an EMBL/GenBank/DDBJ whole genome shotgun (WGS) entry which is preliminary data.</text>
</comment>
<gene>
    <name evidence="2" type="ORF">HU200_055555</name>
</gene>
<protein>
    <submittedName>
        <fullName evidence="2">Uncharacterized protein</fullName>
    </submittedName>
</protein>
<accession>A0A835AI93</accession>